<gene>
    <name evidence="2" type="ORF">FLAG1_10753</name>
</gene>
<sequence length="204" mass="22423">MKRSTLLILFNYLTGAALAKPNPVHHDVDVAIIGGGATGCYAAVRLREDYGKSVVVIEKQNKLGGHVHAYQPESGRPINYGVQAYLSRENTKKFFKRFNVGLIDPDPISGFDLLFGAKDIDFNTGKEVDVDHGVINSSVALIEYAALAAKYQPWFENGYFKKGKIPQDLLLPFGEFLNKYNLGSSLAVLRTLIWLSDAVNTSVG</sequence>
<dbReference type="Pfam" id="PF13450">
    <property type="entry name" value="NAD_binding_8"/>
    <property type="match status" value="1"/>
</dbReference>
<dbReference type="SUPFAM" id="SSF51905">
    <property type="entry name" value="FAD/NAD(P)-binding domain"/>
    <property type="match status" value="1"/>
</dbReference>
<evidence type="ECO:0000313" key="3">
    <source>
        <dbReference type="Proteomes" id="UP000037904"/>
    </source>
</evidence>
<name>A0A0N0V4Z6_FUSLA</name>
<dbReference type="Gene3D" id="3.50.50.60">
    <property type="entry name" value="FAD/NAD(P)-binding domain"/>
    <property type="match status" value="1"/>
</dbReference>
<keyword evidence="3" id="KW-1185">Reference proteome</keyword>
<keyword evidence="1" id="KW-0732">Signal</keyword>
<accession>A0A0N0V4Z6</accession>
<feature type="signal peptide" evidence="1">
    <location>
        <begin position="1"/>
        <end position="19"/>
    </location>
</feature>
<protein>
    <submittedName>
        <fullName evidence="2">Fad dependent oxidoreductase</fullName>
    </submittedName>
</protein>
<dbReference type="OrthoDB" id="68575at2759"/>
<dbReference type="Proteomes" id="UP000037904">
    <property type="component" value="Unassembled WGS sequence"/>
</dbReference>
<dbReference type="AlphaFoldDB" id="A0A0N0V4Z6"/>
<reference evidence="2 3" key="1">
    <citation type="submission" date="2015-04" db="EMBL/GenBank/DDBJ databases">
        <title>The draft genome sequence of Fusarium langsethiae, a T-2/HT-2 mycotoxin producer.</title>
        <authorList>
            <person name="Lysoe E."/>
            <person name="Divon H.H."/>
            <person name="Terzi V."/>
            <person name="Orru L."/>
            <person name="Lamontanara A."/>
            <person name="Kolseth A.-K."/>
            <person name="Frandsen R.J."/>
            <person name="Nielsen K."/>
            <person name="Thrane U."/>
        </authorList>
    </citation>
    <scope>NUCLEOTIDE SEQUENCE [LARGE SCALE GENOMIC DNA]</scope>
    <source>
        <strain evidence="2 3">Fl201059</strain>
    </source>
</reference>
<feature type="chain" id="PRO_5005860717" evidence="1">
    <location>
        <begin position="20"/>
        <end position="204"/>
    </location>
</feature>
<proteinExistence type="predicted"/>
<comment type="caution">
    <text evidence="2">The sequence shown here is derived from an EMBL/GenBank/DDBJ whole genome shotgun (WGS) entry which is preliminary data.</text>
</comment>
<dbReference type="InterPro" id="IPR036188">
    <property type="entry name" value="FAD/NAD-bd_sf"/>
</dbReference>
<evidence type="ECO:0000256" key="1">
    <source>
        <dbReference type="SAM" id="SignalP"/>
    </source>
</evidence>
<evidence type="ECO:0000313" key="2">
    <source>
        <dbReference type="EMBL" id="KPA36481.1"/>
    </source>
</evidence>
<organism evidence="2 3">
    <name type="scientific">Fusarium langsethiae</name>
    <dbReference type="NCBI Taxonomy" id="179993"/>
    <lineage>
        <taxon>Eukaryota</taxon>
        <taxon>Fungi</taxon>
        <taxon>Dikarya</taxon>
        <taxon>Ascomycota</taxon>
        <taxon>Pezizomycotina</taxon>
        <taxon>Sordariomycetes</taxon>
        <taxon>Hypocreomycetidae</taxon>
        <taxon>Hypocreales</taxon>
        <taxon>Nectriaceae</taxon>
        <taxon>Fusarium</taxon>
    </lineage>
</organism>
<dbReference type="EMBL" id="JXCE01000628">
    <property type="protein sequence ID" value="KPA36481.1"/>
    <property type="molecule type" value="Genomic_DNA"/>
</dbReference>